<keyword evidence="3" id="KW-0687">Ribonucleoprotein</keyword>
<organism evidence="5 6">
    <name type="scientific">Diploscapter pachys</name>
    <dbReference type="NCBI Taxonomy" id="2018661"/>
    <lineage>
        <taxon>Eukaryota</taxon>
        <taxon>Metazoa</taxon>
        <taxon>Ecdysozoa</taxon>
        <taxon>Nematoda</taxon>
        <taxon>Chromadorea</taxon>
        <taxon>Rhabditida</taxon>
        <taxon>Rhabditina</taxon>
        <taxon>Rhabditomorpha</taxon>
        <taxon>Rhabditoidea</taxon>
        <taxon>Rhabditidae</taxon>
        <taxon>Diploscapter</taxon>
    </lineage>
</organism>
<dbReference type="AlphaFoldDB" id="A0A2A2JSM1"/>
<comment type="caution">
    <text evidence="5">The sequence shown here is derived from an EMBL/GenBank/DDBJ whole genome shotgun (WGS) entry which is preliminary data.</text>
</comment>
<evidence type="ECO:0008006" key="7">
    <source>
        <dbReference type="Google" id="ProtNLM"/>
    </source>
</evidence>
<name>A0A2A2JSM1_9BILA</name>
<reference evidence="5 6" key="1">
    <citation type="journal article" date="2017" name="Curr. Biol.">
        <title>Genome architecture and evolution of a unichromosomal asexual nematode.</title>
        <authorList>
            <person name="Fradin H."/>
            <person name="Zegar C."/>
            <person name="Gutwein M."/>
            <person name="Lucas J."/>
            <person name="Kovtun M."/>
            <person name="Corcoran D."/>
            <person name="Baugh L.R."/>
            <person name="Kiontke K."/>
            <person name="Gunsalus K."/>
            <person name="Fitch D.H."/>
            <person name="Piano F."/>
        </authorList>
    </citation>
    <scope>NUCLEOTIDE SEQUENCE [LARGE SCALE GENOMIC DNA]</scope>
    <source>
        <strain evidence="5">PF1309</strain>
    </source>
</reference>
<dbReference type="Pfam" id="PF00453">
    <property type="entry name" value="Ribosomal_L20"/>
    <property type="match status" value="1"/>
</dbReference>
<dbReference type="Proteomes" id="UP000218231">
    <property type="component" value="Unassembled WGS sequence"/>
</dbReference>
<keyword evidence="2" id="KW-0689">Ribosomal protein</keyword>
<feature type="region of interest" description="Disordered" evidence="4">
    <location>
        <begin position="172"/>
        <end position="191"/>
    </location>
</feature>
<dbReference type="GO" id="GO:0006412">
    <property type="term" value="P:translation"/>
    <property type="evidence" value="ECO:0007669"/>
    <property type="project" value="InterPro"/>
</dbReference>
<evidence type="ECO:0000313" key="6">
    <source>
        <dbReference type="Proteomes" id="UP000218231"/>
    </source>
</evidence>
<dbReference type="InterPro" id="IPR035566">
    <property type="entry name" value="Ribosomal_protein_bL20_C"/>
</dbReference>
<dbReference type="SUPFAM" id="SSF74731">
    <property type="entry name" value="Ribosomal protein L20"/>
    <property type="match status" value="1"/>
</dbReference>
<gene>
    <name evidence="5" type="ORF">WR25_20565</name>
</gene>
<dbReference type="GO" id="GO:0019843">
    <property type="term" value="F:rRNA binding"/>
    <property type="evidence" value="ECO:0007669"/>
    <property type="project" value="InterPro"/>
</dbReference>
<dbReference type="GO" id="GO:0005840">
    <property type="term" value="C:ribosome"/>
    <property type="evidence" value="ECO:0007669"/>
    <property type="project" value="UniProtKB-KW"/>
</dbReference>
<dbReference type="GO" id="GO:1990904">
    <property type="term" value="C:ribonucleoprotein complex"/>
    <property type="evidence" value="ECO:0007669"/>
    <property type="project" value="UniProtKB-KW"/>
</dbReference>
<dbReference type="InterPro" id="IPR005813">
    <property type="entry name" value="Ribosomal_bL20"/>
</dbReference>
<dbReference type="Gene3D" id="1.10.1900.20">
    <property type="entry name" value="Ribosomal protein L20"/>
    <property type="match status" value="1"/>
</dbReference>
<dbReference type="EMBL" id="LIAE01010242">
    <property type="protein sequence ID" value="PAV64734.1"/>
    <property type="molecule type" value="Genomic_DNA"/>
</dbReference>
<dbReference type="GO" id="GO:0003735">
    <property type="term" value="F:structural constituent of ribosome"/>
    <property type="evidence" value="ECO:0007669"/>
    <property type="project" value="InterPro"/>
</dbReference>
<evidence type="ECO:0000256" key="1">
    <source>
        <dbReference type="ARBA" id="ARBA00007698"/>
    </source>
</evidence>
<dbReference type="STRING" id="2018661.A0A2A2JSM1"/>
<proteinExistence type="inferred from homology"/>
<sequence>MKLTSSLGLRRIINSYFDPFSKVPSPDRWLQREKIQRFTAWQNSSYRDIYKHASIKLRYKLMAYYSMHRQDEPRLEKHYSEVRVTNALAEHDFEYKHFKNMLDKAHILIDNNTLAKLAIYEPQSFHSLVALAKEMAQQEGREVMPDREERKYDVQLCDSMFGEPYPRPMIFPKGAAENHKVKPKKLTPNEY</sequence>
<evidence type="ECO:0000256" key="2">
    <source>
        <dbReference type="ARBA" id="ARBA00022980"/>
    </source>
</evidence>
<dbReference type="OrthoDB" id="10251781at2759"/>
<keyword evidence="6" id="KW-1185">Reference proteome</keyword>
<comment type="similarity">
    <text evidence="1">Belongs to the bacterial ribosomal protein bL20 family.</text>
</comment>
<evidence type="ECO:0000256" key="3">
    <source>
        <dbReference type="ARBA" id="ARBA00023274"/>
    </source>
</evidence>
<evidence type="ECO:0000313" key="5">
    <source>
        <dbReference type="EMBL" id="PAV64734.1"/>
    </source>
</evidence>
<protein>
    <recommendedName>
        <fullName evidence="7">Ribosomal protein L20</fullName>
    </recommendedName>
</protein>
<evidence type="ECO:0000256" key="4">
    <source>
        <dbReference type="SAM" id="MobiDB-lite"/>
    </source>
</evidence>
<accession>A0A2A2JSM1</accession>
<dbReference type="PANTHER" id="PTHR10986">
    <property type="entry name" value="39S RIBOSOMAL PROTEIN L20"/>
    <property type="match status" value="1"/>
</dbReference>